<reference evidence="9" key="1">
    <citation type="submission" date="2021-01" db="EMBL/GenBank/DDBJ databases">
        <authorList>
            <person name="Corre E."/>
            <person name="Pelletier E."/>
            <person name="Niang G."/>
            <person name="Scheremetjew M."/>
            <person name="Finn R."/>
            <person name="Kale V."/>
            <person name="Holt S."/>
            <person name="Cochrane G."/>
            <person name="Meng A."/>
            <person name="Brown T."/>
            <person name="Cohen L."/>
        </authorList>
    </citation>
    <scope>NUCLEOTIDE SEQUENCE</scope>
    <source>
        <strain evidence="9">DIVA3 518/3/11/1/6</strain>
    </source>
</reference>
<dbReference type="CDD" id="cd12408">
    <property type="entry name" value="RRM_eIF3G_like"/>
    <property type="match status" value="1"/>
</dbReference>
<evidence type="ECO:0000259" key="8">
    <source>
        <dbReference type="PROSITE" id="PS50102"/>
    </source>
</evidence>
<dbReference type="GO" id="GO:0016282">
    <property type="term" value="C:eukaryotic 43S preinitiation complex"/>
    <property type="evidence" value="ECO:0007669"/>
    <property type="project" value="UniProtKB-UniRule"/>
</dbReference>
<dbReference type="InterPro" id="IPR034240">
    <property type="entry name" value="eIF3G_RRM"/>
</dbReference>
<accession>A0A7S4MQG7</accession>
<dbReference type="InterPro" id="IPR017334">
    <property type="entry name" value="eIF3_g"/>
</dbReference>
<dbReference type="GO" id="GO:0005852">
    <property type="term" value="C:eukaryotic translation initiation factor 3 complex"/>
    <property type="evidence" value="ECO:0007669"/>
    <property type="project" value="UniProtKB-UniRule"/>
</dbReference>
<keyword evidence="2 5" id="KW-0396">Initiation factor</keyword>
<evidence type="ECO:0000256" key="1">
    <source>
        <dbReference type="ARBA" id="ARBA00022490"/>
    </source>
</evidence>
<dbReference type="GO" id="GO:0033290">
    <property type="term" value="C:eukaryotic 48S preinitiation complex"/>
    <property type="evidence" value="ECO:0007669"/>
    <property type="project" value="UniProtKB-UniRule"/>
</dbReference>
<organism evidence="9">
    <name type="scientific">Vannella robusta</name>
    <dbReference type="NCBI Taxonomy" id="1487602"/>
    <lineage>
        <taxon>Eukaryota</taxon>
        <taxon>Amoebozoa</taxon>
        <taxon>Discosea</taxon>
        <taxon>Flabellinia</taxon>
        <taxon>Vannellidae</taxon>
        <taxon>Vannella</taxon>
    </lineage>
</organism>
<evidence type="ECO:0000256" key="4">
    <source>
        <dbReference type="ARBA" id="ARBA00022917"/>
    </source>
</evidence>
<keyword evidence="4 5" id="KW-0648">Protein biosynthesis</keyword>
<comment type="similarity">
    <text evidence="5">Belongs to the eIF-3 subunit G family.</text>
</comment>
<evidence type="ECO:0000256" key="3">
    <source>
        <dbReference type="ARBA" id="ARBA00022884"/>
    </source>
</evidence>
<dbReference type="GO" id="GO:0003743">
    <property type="term" value="F:translation initiation factor activity"/>
    <property type="evidence" value="ECO:0007669"/>
    <property type="project" value="UniProtKB-UniRule"/>
</dbReference>
<dbReference type="AlphaFoldDB" id="A0A7S4MQG7"/>
<evidence type="ECO:0000256" key="6">
    <source>
        <dbReference type="PROSITE-ProRule" id="PRU00176"/>
    </source>
</evidence>
<dbReference type="PROSITE" id="PS50102">
    <property type="entry name" value="RRM"/>
    <property type="match status" value="1"/>
</dbReference>
<keyword evidence="1 5" id="KW-0963">Cytoplasm</keyword>
<dbReference type="PIRSF" id="PIRSF037949">
    <property type="entry name" value="Transl_init_eIF-3_RNA-bind"/>
    <property type="match status" value="1"/>
</dbReference>
<sequence>MAGESKEELKPYETEPDAKGIKLVVSYRTDEDGVTYKVTKKVLVTKKITRVPKGVADRRKNWKKFGEVARVPRGELELGITYLGDDVAFEPTEVKQEDEKVEDKPEIAAITCRHCGGPHWSHKCVRKVDDTPEERPVRPGGYVAPHRRGNRTHDPEKEITTLRVSNLSEDCTDDDLRNVFSRFGYISRIYLARDRETGVAKGFAYVTFDMRADAEKAKENTAGVGLDHLIWSIDWARS</sequence>
<dbReference type="InterPro" id="IPR000504">
    <property type="entry name" value="RRM_dom"/>
</dbReference>
<dbReference type="InterPro" id="IPR035979">
    <property type="entry name" value="RBD_domain_sf"/>
</dbReference>
<comment type="subunit">
    <text evidence="5">Component of the eukaryotic translation initiation factor 3 (eIF-3) complex.</text>
</comment>
<comment type="function">
    <text evidence="5">RNA-binding component of the eukaryotic translation initiation factor 3 (eIF-3) complex, which is involved in protein synthesis of a specialized repertoire of mRNAs and, together with other initiation factors, stimulates binding of mRNA and methionyl-tRNAi to the 40S ribosome. The eIF-3 complex specifically targets and initiates translation of a subset of mRNAs involved in cell proliferation. This subunit can bind 18S rRNA.</text>
</comment>
<evidence type="ECO:0000313" key="9">
    <source>
        <dbReference type="EMBL" id="CAE2237007.1"/>
    </source>
</evidence>
<dbReference type="SMART" id="SM00360">
    <property type="entry name" value="RRM"/>
    <property type="match status" value="1"/>
</dbReference>
<dbReference type="Gene3D" id="3.30.70.330">
    <property type="match status" value="1"/>
</dbReference>
<dbReference type="GO" id="GO:0001732">
    <property type="term" value="P:formation of cytoplasmic translation initiation complex"/>
    <property type="evidence" value="ECO:0007669"/>
    <property type="project" value="UniProtKB-UniRule"/>
</dbReference>
<dbReference type="HAMAP" id="MF_03006">
    <property type="entry name" value="eIF3g"/>
    <property type="match status" value="1"/>
</dbReference>
<dbReference type="Pfam" id="PF12353">
    <property type="entry name" value="eIF3g"/>
    <property type="match status" value="1"/>
</dbReference>
<protein>
    <recommendedName>
        <fullName evidence="5">Eukaryotic translation initiation factor 3 subunit G</fullName>
        <shortName evidence="5">eIF3g</shortName>
    </recommendedName>
    <alternativeName>
        <fullName evidence="5">Eukaryotic translation initiation factor 3 RNA-binding subunit</fullName>
        <shortName evidence="5">eIF-3 RNA-binding subunit</shortName>
    </alternativeName>
    <alternativeName>
        <fullName evidence="5">Eukaryotic translation initiation factor 3 subunit 4</fullName>
    </alternativeName>
</protein>
<dbReference type="PANTHER" id="PTHR10352">
    <property type="entry name" value="EUKARYOTIC TRANSLATION INITIATION FACTOR 3 SUBUNIT G"/>
    <property type="match status" value="1"/>
</dbReference>
<dbReference type="Pfam" id="PF00076">
    <property type="entry name" value="RRM_1"/>
    <property type="match status" value="1"/>
</dbReference>
<name>A0A7S4MQG7_9EUKA</name>
<evidence type="ECO:0000256" key="7">
    <source>
        <dbReference type="SAM" id="MobiDB-lite"/>
    </source>
</evidence>
<proteinExistence type="inferred from homology"/>
<comment type="subcellular location">
    <subcellularLocation>
        <location evidence="5">Cytoplasm</location>
    </subcellularLocation>
</comment>
<dbReference type="SUPFAM" id="SSF54928">
    <property type="entry name" value="RNA-binding domain, RBD"/>
    <property type="match status" value="1"/>
</dbReference>
<evidence type="ECO:0000256" key="5">
    <source>
        <dbReference type="HAMAP-Rule" id="MF_03006"/>
    </source>
</evidence>
<dbReference type="EMBL" id="HBKP01022782">
    <property type="protein sequence ID" value="CAE2237007.1"/>
    <property type="molecule type" value="Transcribed_RNA"/>
</dbReference>
<dbReference type="GO" id="GO:0003723">
    <property type="term" value="F:RNA binding"/>
    <property type="evidence" value="ECO:0007669"/>
    <property type="project" value="UniProtKB-UniRule"/>
</dbReference>
<feature type="domain" description="RRM" evidence="8">
    <location>
        <begin position="160"/>
        <end position="238"/>
    </location>
</feature>
<keyword evidence="3 6" id="KW-0694">RNA-binding</keyword>
<dbReference type="InterPro" id="IPR024675">
    <property type="entry name" value="eIF3g_N"/>
</dbReference>
<evidence type="ECO:0000256" key="2">
    <source>
        <dbReference type="ARBA" id="ARBA00022540"/>
    </source>
</evidence>
<gene>
    <name evidence="9" type="ORF">VSP0166_LOCUS15891</name>
</gene>
<dbReference type="InterPro" id="IPR012677">
    <property type="entry name" value="Nucleotide-bd_a/b_plait_sf"/>
</dbReference>
<feature type="region of interest" description="Disordered" evidence="7">
    <location>
        <begin position="131"/>
        <end position="153"/>
    </location>
</feature>